<evidence type="ECO:0000256" key="3">
    <source>
        <dbReference type="ARBA" id="ARBA00022989"/>
    </source>
</evidence>
<keyword evidence="2 5" id="KW-0812">Transmembrane</keyword>
<comment type="caution">
    <text evidence="7">The sequence shown here is derived from an EMBL/GenBank/DDBJ whole genome shotgun (WGS) entry which is preliminary data.</text>
</comment>
<dbReference type="Proteomes" id="UP001589793">
    <property type="component" value="Unassembled WGS sequence"/>
</dbReference>
<name>A0ABV6RFW4_9MICO</name>
<protein>
    <submittedName>
        <fullName evidence="7">Nitrate/nitrite transporter</fullName>
    </submittedName>
</protein>
<dbReference type="PROSITE" id="PS50850">
    <property type="entry name" value="MFS"/>
    <property type="match status" value="1"/>
</dbReference>
<dbReference type="InterPro" id="IPR011701">
    <property type="entry name" value="MFS"/>
</dbReference>
<dbReference type="EMBL" id="JBHLSV010000032">
    <property type="protein sequence ID" value="MFC0675889.1"/>
    <property type="molecule type" value="Genomic_DNA"/>
</dbReference>
<dbReference type="InterPro" id="IPR036259">
    <property type="entry name" value="MFS_trans_sf"/>
</dbReference>
<dbReference type="PANTHER" id="PTHR11662">
    <property type="entry name" value="SOLUTE CARRIER FAMILY 17"/>
    <property type="match status" value="1"/>
</dbReference>
<evidence type="ECO:0000256" key="1">
    <source>
        <dbReference type="ARBA" id="ARBA00004651"/>
    </source>
</evidence>
<keyword evidence="8" id="KW-1185">Reference proteome</keyword>
<dbReference type="RefSeq" id="WP_376982927.1">
    <property type="nucleotide sequence ID" value="NZ_JBHLSV010000032.1"/>
</dbReference>
<dbReference type="InterPro" id="IPR050382">
    <property type="entry name" value="MFS_Na/Anion_cotransporter"/>
</dbReference>
<dbReference type="Pfam" id="PF07690">
    <property type="entry name" value="MFS_1"/>
    <property type="match status" value="1"/>
</dbReference>
<proteinExistence type="predicted"/>
<reference evidence="7 8" key="1">
    <citation type="submission" date="2024-09" db="EMBL/GenBank/DDBJ databases">
        <authorList>
            <person name="Sun Q."/>
            <person name="Mori K."/>
        </authorList>
    </citation>
    <scope>NUCLEOTIDE SEQUENCE [LARGE SCALE GENOMIC DNA]</scope>
    <source>
        <strain evidence="7 8">CICC 10874</strain>
    </source>
</reference>
<feature type="transmembrane region" description="Helical" evidence="5">
    <location>
        <begin position="352"/>
        <end position="376"/>
    </location>
</feature>
<feature type="transmembrane region" description="Helical" evidence="5">
    <location>
        <begin position="114"/>
        <end position="136"/>
    </location>
</feature>
<evidence type="ECO:0000256" key="5">
    <source>
        <dbReference type="SAM" id="Phobius"/>
    </source>
</evidence>
<evidence type="ECO:0000256" key="4">
    <source>
        <dbReference type="ARBA" id="ARBA00023136"/>
    </source>
</evidence>
<feature type="transmembrane region" description="Helical" evidence="5">
    <location>
        <begin position="148"/>
        <end position="169"/>
    </location>
</feature>
<feature type="transmembrane region" description="Helical" evidence="5">
    <location>
        <begin position="263"/>
        <end position="282"/>
    </location>
</feature>
<comment type="subcellular location">
    <subcellularLocation>
        <location evidence="1">Cell membrane</location>
        <topology evidence="1">Multi-pass membrane protein</topology>
    </subcellularLocation>
</comment>
<sequence length="458" mass="46096">MQETGSGPRRQGARISRAHIIWGVGVLAYLAAVAARASFGVVSVEAAERFGVGGTVLSLFGVVQLGTYAAAQIPAGLLLDRWGPRTMMVIGALTMGVGQLLMAEAQALPLALGARLLTGVGDAAVIVSILRLTAVWFPTQQVPLFTQLAMTVGQLGQAIAAVPFLGIVIGVGWPAGFLSLGALLLVAGLLALAVVRDEPVPGAATGAAGTPGAAPGAEEADAPLEALAAGHDGEAAPAAARPAPSVRFVLREVVTSPGAWSGLFLHCLTLSSVNTFLFLWGVPFLQNGHGLEHGAISALLTAHVLIMVSIGPLIGVLTGRAPQHRVRIGLASGAVLALAWAGTLAVPTAYGAWGFAPLILGLAIGSGTCAVGFDLARTGVHRDAIGTASGFVNIGGFGGSLLGVLLVGIVLDVRTGGIGTPGLDDYRIALATQGIILLGAAVGLVLTSRAERTRASRA</sequence>
<evidence type="ECO:0000313" key="7">
    <source>
        <dbReference type="EMBL" id="MFC0675889.1"/>
    </source>
</evidence>
<gene>
    <name evidence="7" type="ORF">ACFFF6_18215</name>
</gene>
<keyword evidence="3 5" id="KW-1133">Transmembrane helix</keyword>
<feature type="transmembrane region" description="Helical" evidence="5">
    <location>
        <begin position="175"/>
        <end position="195"/>
    </location>
</feature>
<dbReference type="SUPFAM" id="SSF103473">
    <property type="entry name" value="MFS general substrate transporter"/>
    <property type="match status" value="1"/>
</dbReference>
<evidence type="ECO:0000313" key="8">
    <source>
        <dbReference type="Proteomes" id="UP001589793"/>
    </source>
</evidence>
<dbReference type="CDD" id="cd06174">
    <property type="entry name" value="MFS"/>
    <property type="match status" value="1"/>
</dbReference>
<feature type="domain" description="Major facilitator superfamily (MFS) profile" evidence="6">
    <location>
        <begin position="20"/>
        <end position="451"/>
    </location>
</feature>
<dbReference type="PANTHER" id="PTHR11662:SF399">
    <property type="entry name" value="FI19708P1-RELATED"/>
    <property type="match status" value="1"/>
</dbReference>
<feature type="transmembrane region" description="Helical" evidence="5">
    <location>
        <begin position="294"/>
        <end position="316"/>
    </location>
</feature>
<keyword evidence="4 5" id="KW-0472">Membrane</keyword>
<feature type="transmembrane region" description="Helical" evidence="5">
    <location>
        <begin position="388"/>
        <end position="411"/>
    </location>
</feature>
<feature type="transmembrane region" description="Helical" evidence="5">
    <location>
        <begin position="426"/>
        <end position="447"/>
    </location>
</feature>
<feature type="transmembrane region" description="Helical" evidence="5">
    <location>
        <begin position="82"/>
        <end position="102"/>
    </location>
</feature>
<feature type="transmembrane region" description="Helical" evidence="5">
    <location>
        <begin position="328"/>
        <end position="346"/>
    </location>
</feature>
<dbReference type="InterPro" id="IPR020846">
    <property type="entry name" value="MFS_dom"/>
</dbReference>
<evidence type="ECO:0000259" key="6">
    <source>
        <dbReference type="PROSITE" id="PS50850"/>
    </source>
</evidence>
<feature type="transmembrane region" description="Helical" evidence="5">
    <location>
        <begin position="50"/>
        <end position="70"/>
    </location>
</feature>
<dbReference type="Gene3D" id="1.20.1250.20">
    <property type="entry name" value="MFS general substrate transporter like domains"/>
    <property type="match status" value="2"/>
</dbReference>
<evidence type="ECO:0000256" key="2">
    <source>
        <dbReference type="ARBA" id="ARBA00022692"/>
    </source>
</evidence>
<organism evidence="7 8">
    <name type="scientific">Brachybacterium hainanense</name>
    <dbReference type="NCBI Taxonomy" id="1541174"/>
    <lineage>
        <taxon>Bacteria</taxon>
        <taxon>Bacillati</taxon>
        <taxon>Actinomycetota</taxon>
        <taxon>Actinomycetes</taxon>
        <taxon>Micrococcales</taxon>
        <taxon>Dermabacteraceae</taxon>
        <taxon>Brachybacterium</taxon>
    </lineage>
</organism>
<feature type="transmembrane region" description="Helical" evidence="5">
    <location>
        <begin position="20"/>
        <end position="44"/>
    </location>
</feature>
<accession>A0ABV6RFW4</accession>